<evidence type="ECO:0000313" key="1">
    <source>
        <dbReference type="EMBL" id="KKL65443.1"/>
    </source>
</evidence>
<feature type="non-terminal residue" evidence="1">
    <location>
        <position position="1"/>
    </location>
</feature>
<comment type="caution">
    <text evidence="1">The sequence shown here is derived from an EMBL/GenBank/DDBJ whole genome shotgun (WGS) entry which is preliminary data.</text>
</comment>
<accession>A0A0F9DUC7</accession>
<dbReference type="AlphaFoldDB" id="A0A0F9DUC7"/>
<dbReference type="EMBL" id="LAZR01027525">
    <property type="protein sequence ID" value="KKL65443.1"/>
    <property type="molecule type" value="Genomic_DNA"/>
</dbReference>
<organism evidence="1">
    <name type="scientific">marine sediment metagenome</name>
    <dbReference type="NCBI Taxonomy" id="412755"/>
    <lineage>
        <taxon>unclassified sequences</taxon>
        <taxon>metagenomes</taxon>
        <taxon>ecological metagenomes</taxon>
    </lineage>
</organism>
<proteinExistence type="predicted"/>
<sequence>STLLIDMRGGSTVHVGPNNFLGGTYSNGGGYYAGSGDYWRGNHSSASENGSAQANPA</sequence>
<protein>
    <submittedName>
        <fullName evidence="1">Uncharacterized protein</fullName>
    </submittedName>
</protein>
<gene>
    <name evidence="1" type="ORF">LCGC14_2154890</name>
</gene>
<reference evidence="1" key="1">
    <citation type="journal article" date="2015" name="Nature">
        <title>Complex archaea that bridge the gap between prokaryotes and eukaryotes.</title>
        <authorList>
            <person name="Spang A."/>
            <person name="Saw J.H."/>
            <person name="Jorgensen S.L."/>
            <person name="Zaremba-Niedzwiedzka K."/>
            <person name="Martijn J."/>
            <person name="Lind A.E."/>
            <person name="van Eijk R."/>
            <person name="Schleper C."/>
            <person name="Guy L."/>
            <person name="Ettema T.J."/>
        </authorList>
    </citation>
    <scope>NUCLEOTIDE SEQUENCE</scope>
</reference>
<name>A0A0F9DUC7_9ZZZZ</name>